<evidence type="ECO:0000256" key="1">
    <source>
        <dbReference type="SAM" id="Phobius"/>
    </source>
</evidence>
<sequence>MPSHQPSFSIPASSTKTITTIESFMCLQYALFLVVHILLAPLKLTLVLFAFIFILFVLVFLLPDSNEDYPTRKIVEYELVL</sequence>
<organism evidence="2 3">
    <name type="scientific">Steinernema carpocapsae</name>
    <name type="common">Entomopathogenic nematode</name>
    <dbReference type="NCBI Taxonomy" id="34508"/>
    <lineage>
        <taxon>Eukaryota</taxon>
        <taxon>Metazoa</taxon>
        <taxon>Ecdysozoa</taxon>
        <taxon>Nematoda</taxon>
        <taxon>Chromadorea</taxon>
        <taxon>Rhabditida</taxon>
        <taxon>Tylenchina</taxon>
        <taxon>Panagrolaimomorpha</taxon>
        <taxon>Strongyloidoidea</taxon>
        <taxon>Steinernematidae</taxon>
        <taxon>Steinernema</taxon>
    </lineage>
</organism>
<dbReference type="AlphaFoldDB" id="A0A4U5M156"/>
<evidence type="ECO:0000313" key="3">
    <source>
        <dbReference type="Proteomes" id="UP000298663"/>
    </source>
</evidence>
<feature type="transmembrane region" description="Helical" evidence="1">
    <location>
        <begin position="45"/>
        <end position="63"/>
    </location>
</feature>
<keyword evidence="1" id="KW-1133">Transmembrane helix</keyword>
<accession>A0A4U5M156</accession>
<dbReference type="EMBL" id="AZBU02000010">
    <property type="protein sequence ID" value="TKR62380.1"/>
    <property type="molecule type" value="Genomic_DNA"/>
</dbReference>
<name>A0A4U5M156_STECR</name>
<feature type="transmembrane region" description="Helical" evidence="1">
    <location>
        <begin position="21"/>
        <end position="39"/>
    </location>
</feature>
<dbReference type="Proteomes" id="UP000298663">
    <property type="component" value="Unassembled WGS sequence"/>
</dbReference>
<keyword evidence="1" id="KW-0812">Transmembrane</keyword>
<evidence type="ECO:0000313" key="2">
    <source>
        <dbReference type="EMBL" id="TKR62380.1"/>
    </source>
</evidence>
<proteinExistence type="predicted"/>
<reference evidence="2 3" key="1">
    <citation type="journal article" date="2015" name="Genome Biol.">
        <title>Comparative genomics of Steinernema reveals deeply conserved gene regulatory networks.</title>
        <authorList>
            <person name="Dillman A.R."/>
            <person name="Macchietto M."/>
            <person name="Porter C.F."/>
            <person name="Rogers A."/>
            <person name="Williams B."/>
            <person name="Antoshechkin I."/>
            <person name="Lee M.M."/>
            <person name="Goodwin Z."/>
            <person name="Lu X."/>
            <person name="Lewis E.E."/>
            <person name="Goodrich-Blair H."/>
            <person name="Stock S.P."/>
            <person name="Adams B.J."/>
            <person name="Sternberg P.W."/>
            <person name="Mortazavi A."/>
        </authorList>
    </citation>
    <scope>NUCLEOTIDE SEQUENCE [LARGE SCALE GENOMIC DNA]</scope>
    <source>
        <strain evidence="2 3">ALL</strain>
    </source>
</reference>
<reference evidence="2 3" key="2">
    <citation type="journal article" date="2019" name="G3 (Bethesda)">
        <title>Hybrid Assembly of the Genome of the Entomopathogenic Nematode Steinernema carpocapsae Identifies the X-Chromosome.</title>
        <authorList>
            <person name="Serra L."/>
            <person name="Macchietto M."/>
            <person name="Macias-Munoz A."/>
            <person name="McGill C.J."/>
            <person name="Rodriguez I.M."/>
            <person name="Rodriguez B."/>
            <person name="Murad R."/>
            <person name="Mortazavi A."/>
        </authorList>
    </citation>
    <scope>NUCLEOTIDE SEQUENCE [LARGE SCALE GENOMIC DNA]</scope>
    <source>
        <strain evidence="2 3">ALL</strain>
    </source>
</reference>
<keyword evidence="3" id="KW-1185">Reference proteome</keyword>
<keyword evidence="1" id="KW-0472">Membrane</keyword>
<comment type="caution">
    <text evidence="2">The sequence shown here is derived from an EMBL/GenBank/DDBJ whole genome shotgun (WGS) entry which is preliminary data.</text>
</comment>
<gene>
    <name evidence="2" type="ORF">L596_026355</name>
</gene>
<protein>
    <submittedName>
        <fullName evidence="2">Uncharacterized protein</fullName>
    </submittedName>
</protein>